<dbReference type="Gene3D" id="2.60.40.2240">
    <property type="entry name" value="Acyl-CoA thioester hydrolase/BAAT N-terminal domain"/>
    <property type="match status" value="1"/>
</dbReference>
<proteinExistence type="inferred from homology"/>
<dbReference type="InterPro" id="IPR042490">
    <property type="entry name" value="Thio_Ohase/BAAT_N"/>
</dbReference>
<evidence type="ECO:0000313" key="5">
    <source>
        <dbReference type="EMBL" id="RNB84720.1"/>
    </source>
</evidence>
<organism evidence="5 6">
    <name type="scientific">Brevibacillus fluminis</name>
    <dbReference type="NCBI Taxonomy" id="511487"/>
    <lineage>
        <taxon>Bacteria</taxon>
        <taxon>Bacillati</taxon>
        <taxon>Bacillota</taxon>
        <taxon>Bacilli</taxon>
        <taxon>Bacillales</taxon>
        <taxon>Paenibacillaceae</taxon>
        <taxon>Brevibacillus</taxon>
    </lineage>
</organism>
<dbReference type="SUPFAM" id="SSF53474">
    <property type="entry name" value="alpha/beta-Hydrolases"/>
    <property type="match status" value="1"/>
</dbReference>
<dbReference type="AlphaFoldDB" id="A0A3M8D9A2"/>
<evidence type="ECO:0000256" key="1">
    <source>
        <dbReference type="ARBA" id="ARBA00006538"/>
    </source>
</evidence>
<dbReference type="GO" id="GO:0006637">
    <property type="term" value="P:acyl-CoA metabolic process"/>
    <property type="evidence" value="ECO:0007669"/>
    <property type="project" value="InterPro"/>
</dbReference>
<feature type="active site" description="Charge relay system" evidence="2">
    <location>
        <position position="235"/>
    </location>
</feature>
<keyword evidence="6" id="KW-1185">Reference proteome</keyword>
<dbReference type="Proteomes" id="UP000271031">
    <property type="component" value="Unassembled WGS sequence"/>
</dbReference>
<dbReference type="PIRSF" id="PIRSF016521">
    <property type="entry name" value="Acyl-CoA_hydro"/>
    <property type="match status" value="1"/>
</dbReference>
<gene>
    <name evidence="5" type="ORF">EDM56_21705</name>
</gene>
<protein>
    <submittedName>
        <fullName evidence="5">Acyl-CoA thioesterase</fullName>
    </submittedName>
</protein>
<evidence type="ECO:0000259" key="4">
    <source>
        <dbReference type="Pfam" id="PF08840"/>
    </source>
</evidence>
<sequence length="428" mass="47495">MLSPAITIFPNEAMIDEEVKITLSGFESFQLITVRAIAEGMLGGEFEAESYAVFQADGSGNISVANQAPLSGTYNTKDPMGLFWSMDVKKLKFPAKRTLSALPVFPSFGTVTVMAEVDGHVLAETMLTRKYLSEDITYTDVLDDGIVGRLFYHPHRTRPGIIVLGGSEGGIASSSQFAALFASHGYSALALAYFDFEDLPDGIRNLPLEYVERTIQWMKQNEYVRDGQVALFGRSKGAELSLVIGATGTNIHAIVASSPTSVVSIGAWNAANGSQIYQPQSSWSYHGVPLPYLQWTEEQCRSAMAYIENNERFDHIHFAGMADEQMAENSTIRLEHAACPLMLISSDDDHYWPSQYHCERIVSRLKAFHYPYKVEHLTYAKTGHGIRFPYIPTTRLQLNGGTAQQNAYASADSWKHILSFLREIFAVE</sequence>
<comment type="caution">
    <text evidence="5">The sequence shown here is derived from an EMBL/GenBank/DDBJ whole genome shotgun (WGS) entry which is preliminary data.</text>
</comment>
<name>A0A3M8D9A2_9BACL</name>
<dbReference type="EMBL" id="RHHQ01000017">
    <property type="protein sequence ID" value="RNB84720.1"/>
    <property type="molecule type" value="Genomic_DNA"/>
</dbReference>
<dbReference type="Gene3D" id="3.40.50.1820">
    <property type="entry name" value="alpha/beta hydrolase"/>
    <property type="match status" value="1"/>
</dbReference>
<feature type="active site" description="Charge relay system" evidence="2">
    <location>
        <position position="384"/>
    </location>
</feature>
<comment type="similarity">
    <text evidence="1">Belongs to the C/M/P thioester hydrolase family.</text>
</comment>
<dbReference type="GO" id="GO:0006631">
    <property type="term" value="P:fatty acid metabolic process"/>
    <property type="evidence" value="ECO:0007669"/>
    <property type="project" value="TreeGrafter"/>
</dbReference>
<feature type="active site" description="Charge relay system" evidence="2">
    <location>
        <position position="349"/>
    </location>
</feature>
<dbReference type="InterPro" id="IPR006862">
    <property type="entry name" value="Thio_Ohase/aa_AcTrfase"/>
</dbReference>
<feature type="domain" description="Acyl-CoA thioester hydrolase/bile acid-CoA amino acid N-acetyltransferase" evidence="3">
    <location>
        <begin position="16"/>
        <end position="141"/>
    </location>
</feature>
<dbReference type="GO" id="GO:0047617">
    <property type="term" value="F:fatty acyl-CoA hydrolase activity"/>
    <property type="evidence" value="ECO:0007669"/>
    <property type="project" value="TreeGrafter"/>
</dbReference>
<evidence type="ECO:0000259" key="3">
    <source>
        <dbReference type="Pfam" id="PF04775"/>
    </source>
</evidence>
<dbReference type="InterPro" id="IPR014940">
    <property type="entry name" value="BAAT_C"/>
</dbReference>
<dbReference type="PANTHER" id="PTHR10824">
    <property type="entry name" value="ACYL-COENZYME A THIOESTERASE-RELATED"/>
    <property type="match status" value="1"/>
</dbReference>
<reference evidence="5 6" key="1">
    <citation type="submission" date="2018-10" db="EMBL/GenBank/DDBJ databases">
        <title>Phylogenomics of Brevibacillus.</title>
        <authorList>
            <person name="Dunlap C."/>
        </authorList>
    </citation>
    <scope>NUCLEOTIDE SEQUENCE [LARGE SCALE GENOMIC DNA]</scope>
    <source>
        <strain evidence="5 6">JCM 15716</strain>
    </source>
</reference>
<feature type="domain" description="BAAT/Acyl-CoA thioester hydrolase C-terminal" evidence="4">
    <location>
        <begin position="207"/>
        <end position="423"/>
    </location>
</feature>
<dbReference type="Pfam" id="PF04775">
    <property type="entry name" value="Bile_Hydr_Trans"/>
    <property type="match status" value="1"/>
</dbReference>
<accession>A0A3M8D9A2</accession>
<dbReference type="PANTHER" id="PTHR10824:SF4">
    <property type="entry name" value="ACYL-COENZYME A THIOESTERASE 1-LIKE"/>
    <property type="match status" value="1"/>
</dbReference>
<dbReference type="InterPro" id="IPR016662">
    <property type="entry name" value="Acyl-CoA_thioEstase_long-chain"/>
</dbReference>
<evidence type="ECO:0000256" key="2">
    <source>
        <dbReference type="PIRSR" id="PIRSR016521-1"/>
    </source>
</evidence>
<dbReference type="Pfam" id="PF08840">
    <property type="entry name" value="BAAT_C"/>
    <property type="match status" value="1"/>
</dbReference>
<dbReference type="InterPro" id="IPR029058">
    <property type="entry name" value="AB_hydrolase_fold"/>
</dbReference>
<evidence type="ECO:0000313" key="6">
    <source>
        <dbReference type="Proteomes" id="UP000271031"/>
    </source>
</evidence>